<protein>
    <recommendedName>
        <fullName evidence="7">THD domain-containing protein</fullName>
    </recommendedName>
</protein>
<dbReference type="Pfam" id="PF00229">
    <property type="entry name" value="TNF"/>
    <property type="match status" value="1"/>
</dbReference>
<feature type="region of interest" description="Disordered" evidence="5">
    <location>
        <begin position="123"/>
        <end position="152"/>
    </location>
</feature>
<dbReference type="Gene3D" id="2.60.120.40">
    <property type="match status" value="1"/>
</dbReference>
<dbReference type="InParanoid" id="A0A7M7NKD4"/>
<dbReference type="GO" id="GO:0005615">
    <property type="term" value="C:extracellular space"/>
    <property type="evidence" value="ECO:0000318"/>
    <property type="project" value="GO_Central"/>
</dbReference>
<dbReference type="PANTHER" id="PTHR11471:SF13">
    <property type="entry name" value="TNF FAMILY PROFILE DOMAIN-CONTAINING PROTEIN"/>
    <property type="match status" value="1"/>
</dbReference>
<dbReference type="InterPro" id="IPR008983">
    <property type="entry name" value="Tumour_necrosis_fac-like_dom"/>
</dbReference>
<comment type="subcellular location">
    <subcellularLocation>
        <location evidence="1">Membrane</location>
    </subcellularLocation>
</comment>
<dbReference type="GO" id="GO:0005164">
    <property type="term" value="F:tumor necrosis factor receptor binding"/>
    <property type="evidence" value="ECO:0007669"/>
    <property type="project" value="InterPro"/>
</dbReference>
<proteinExistence type="inferred from homology"/>
<dbReference type="PROSITE" id="PS50049">
    <property type="entry name" value="THD_2"/>
    <property type="match status" value="1"/>
</dbReference>
<keyword evidence="9" id="KW-1185">Reference proteome</keyword>
<dbReference type="SUPFAM" id="SSF49842">
    <property type="entry name" value="TNF-like"/>
    <property type="match status" value="1"/>
</dbReference>
<keyword evidence="6" id="KW-1133">Transmembrane helix</keyword>
<dbReference type="PANTHER" id="PTHR11471">
    <property type="entry name" value="TUMOR NECROSIS FACTOR FAMILY MEMBER"/>
    <property type="match status" value="1"/>
</dbReference>
<dbReference type="SMART" id="SM00207">
    <property type="entry name" value="TNF"/>
    <property type="match status" value="1"/>
</dbReference>
<dbReference type="GO" id="GO:0006955">
    <property type="term" value="P:immune response"/>
    <property type="evidence" value="ECO:0007669"/>
    <property type="project" value="InterPro"/>
</dbReference>
<evidence type="ECO:0000256" key="4">
    <source>
        <dbReference type="ARBA" id="ARBA00023136"/>
    </source>
</evidence>
<feature type="domain" description="THD" evidence="7">
    <location>
        <begin position="159"/>
        <end position="297"/>
    </location>
</feature>
<dbReference type="GO" id="GO:0007166">
    <property type="term" value="P:cell surface receptor signaling pathway"/>
    <property type="evidence" value="ECO:0000318"/>
    <property type="project" value="GO_Central"/>
</dbReference>
<dbReference type="AlphaFoldDB" id="A0A7M7NKD4"/>
<reference evidence="9" key="1">
    <citation type="submission" date="2015-02" db="EMBL/GenBank/DDBJ databases">
        <title>Genome sequencing for Strongylocentrotus purpuratus.</title>
        <authorList>
            <person name="Murali S."/>
            <person name="Liu Y."/>
            <person name="Vee V."/>
            <person name="English A."/>
            <person name="Wang M."/>
            <person name="Skinner E."/>
            <person name="Han Y."/>
            <person name="Muzny D.M."/>
            <person name="Worley K.C."/>
            <person name="Gibbs R.A."/>
        </authorList>
    </citation>
    <scope>NUCLEOTIDE SEQUENCE</scope>
</reference>
<dbReference type="EnsemblMetazoa" id="XM_030981744">
    <property type="protein sequence ID" value="XP_030837604"/>
    <property type="gene ID" value="LOC115922601"/>
</dbReference>
<evidence type="ECO:0000259" key="7">
    <source>
        <dbReference type="PROSITE" id="PS50049"/>
    </source>
</evidence>
<dbReference type="GO" id="GO:0005125">
    <property type="term" value="F:cytokine activity"/>
    <property type="evidence" value="ECO:0000318"/>
    <property type="project" value="GO_Central"/>
</dbReference>
<sequence length="311" mass="34318">MLSLLQKLRTKLYRAKSTTVPKMDLEARMGHDDSPASVWIPPSVMADRHHHFDRNRSFRRQLSRKLSSHAKQISNSTCNPTACAIAVCFITAILALIVSCFTFYLYVQSHGLGHEMKIIEDAFNPNSDSQHGASPSPRFDGPQTTMPSPSHEEAAKSAAYAHIVGADNGPRGNDRQLECLAQWKANATHNVNFLGTYGIEIVEPGYYYVYTQIYFSDSESGATVDPSSQQALPMRSSTNRNHVPLMESVVPFKEYATKYHGGVFHLDKGDKITVSVSNDNLRINTGSDKTFFGVFMLRSTTPDHAGAAAAS</sequence>
<dbReference type="OMA" id="LGHEMKI"/>
<feature type="transmembrane region" description="Helical" evidence="6">
    <location>
        <begin position="84"/>
        <end position="107"/>
    </location>
</feature>
<dbReference type="GO" id="GO:0016020">
    <property type="term" value="C:membrane"/>
    <property type="evidence" value="ECO:0007669"/>
    <property type="project" value="UniProtKB-SubCell"/>
</dbReference>
<keyword evidence="6" id="KW-0812">Transmembrane</keyword>
<keyword evidence="3" id="KW-0202">Cytokine</keyword>
<comment type="similarity">
    <text evidence="2">Belongs to the tumor necrosis factor family.</text>
</comment>
<dbReference type="Proteomes" id="UP000007110">
    <property type="component" value="Unassembled WGS sequence"/>
</dbReference>
<dbReference type="GeneID" id="115922601"/>
<evidence type="ECO:0000256" key="2">
    <source>
        <dbReference type="ARBA" id="ARBA00008670"/>
    </source>
</evidence>
<evidence type="ECO:0000313" key="9">
    <source>
        <dbReference type="Proteomes" id="UP000007110"/>
    </source>
</evidence>
<keyword evidence="4 6" id="KW-0472">Membrane</keyword>
<dbReference type="RefSeq" id="XP_030837604.1">
    <property type="nucleotide sequence ID" value="XM_030981744.1"/>
</dbReference>
<dbReference type="InterPro" id="IPR006052">
    <property type="entry name" value="TNF_dom"/>
</dbReference>
<evidence type="ECO:0000256" key="3">
    <source>
        <dbReference type="ARBA" id="ARBA00022514"/>
    </source>
</evidence>
<name>A0A7M7NKD4_STRPU</name>
<evidence type="ECO:0000256" key="6">
    <source>
        <dbReference type="SAM" id="Phobius"/>
    </source>
</evidence>
<dbReference type="KEGG" id="spu:115922601"/>
<dbReference type="GO" id="GO:0043123">
    <property type="term" value="P:positive regulation of canonical NF-kappaB signal transduction"/>
    <property type="evidence" value="ECO:0000318"/>
    <property type="project" value="GO_Central"/>
</dbReference>
<reference evidence="8" key="2">
    <citation type="submission" date="2021-01" db="UniProtKB">
        <authorList>
            <consortium name="EnsemblMetazoa"/>
        </authorList>
    </citation>
    <scope>IDENTIFICATION</scope>
</reference>
<dbReference type="OrthoDB" id="5984440at2759"/>
<dbReference type="GO" id="GO:2001238">
    <property type="term" value="P:positive regulation of extrinsic apoptotic signaling pathway"/>
    <property type="evidence" value="ECO:0000318"/>
    <property type="project" value="GO_Central"/>
</dbReference>
<accession>A0A7M7NKD4</accession>
<feature type="compositionally biased region" description="Polar residues" evidence="5">
    <location>
        <begin position="124"/>
        <end position="133"/>
    </location>
</feature>
<evidence type="ECO:0000256" key="5">
    <source>
        <dbReference type="SAM" id="MobiDB-lite"/>
    </source>
</evidence>
<evidence type="ECO:0000313" key="8">
    <source>
        <dbReference type="EnsemblMetazoa" id="XP_030837604"/>
    </source>
</evidence>
<evidence type="ECO:0000256" key="1">
    <source>
        <dbReference type="ARBA" id="ARBA00004370"/>
    </source>
</evidence>
<organism evidence="8 9">
    <name type="scientific">Strongylocentrotus purpuratus</name>
    <name type="common">Purple sea urchin</name>
    <dbReference type="NCBI Taxonomy" id="7668"/>
    <lineage>
        <taxon>Eukaryota</taxon>
        <taxon>Metazoa</taxon>
        <taxon>Echinodermata</taxon>
        <taxon>Eleutherozoa</taxon>
        <taxon>Echinozoa</taxon>
        <taxon>Echinoidea</taxon>
        <taxon>Euechinoidea</taxon>
        <taxon>Echinacea</taxon>
        <taxon>Camarodonta</taxon>
        <taxon>Echinidea</taxon>
        <taxon>Strongylocentrotidae</taxon>
        <taxon>Strongylocentrotus</taxon>
    </lineage>
</organism>